<dbReference type="EMBL" id="CAJRAU010000002">
    <property type="protein sequence ID" value="CAG5068565.1"/>
    <property type="molecule type" value="Genomic_DNA"/>
</dbReference>
<dbReference type="Gene3D" id="3.20.20.190">
    <property type="entry name" value="Phosphatidylinositol (PI) phosphodiesterase"/>
    <property type="match status" value="1"/>
</dbReference>
<dbReference type="PROSITE" id="PS51704">
    <property type="entry name" value="GP_PDE"/>
    <property type="match status" value="1"/>
</dbReference>
<keyword evidence="1" id="KW-0732">Signal</keyword>
<feature type="chain" id="PRO_5046417977" description="GP-PDE domain-containing protein" evidence="1">
    <location>
        <begin position="27"/>
        <end position="320"/>
    </location>
</feature>
<protein>
    <recommendedName>
        <fullName evidence="2">GP-PDE domain-containing protein</fullName>
    </recommendedName>
</protein>
<feature type="signal peptide" evidence="1">
    <location>
        <begin position="1"/>
        <end position="26"/>
    </location>
</feature>
<gene>
    <name evidence="3" type="ORF">DYBT9623_01296</name>
</gene>
<keyword evidence="4" id="KW-1185">Reference proteome</keyword>
<evidence type="ECO:0000256" key="1">
    <source>
        <dbReference type="SAM" id="SignalP"/>
    </source>
</evidence>
<dbReference type="InterPro" id="IPR030395">
    <property type="entry name" value="GP_PDE_dom"/>
</dbReference>
<organism evidence="3 4">
    <name type="scientific">Dyadobacter linearis</name>
    <dbReference type="NCBI Taxonomy" id="2823330"/>
    <lineage>
        <taxon>Bacteria</taxon>
        <taxon>Pseudomonadati</taxon>
        <taxon>Bacteroidota</taxon>
        <taxon>Cytophagia</taxon>
        <taxon>Cytophagales</taxon>
        <taxon>Spirosomataceae</taxon>
        <taxon>Dyadobacter</taxon>
    </lineage>
</organism>
<reference evidence="3 4" key="1">
    <citation type="submission" date="2021-04" db="EMBL/GenBank/DDBJ databases">
        <authorList>
            <person name="Rodrigo-Torres L."/>
            <person name="Arahal R. D."/>
            <person name="Lucena T."/>
        </authorList>
    </citation>
    <scope>NUCLEOTIDE SEQUENCE [LARGE SCALE GENOMIC DNA]</scope>
    <source>
        <strain evidence="3 4">CECT 9623</strain>
    </source>
</reference>
<dbReference type="InterPro" id="IPR017946">
    <property type="entry name" value="PLC-like_Pdiesterase_TIM-brl"/>
</dbReference>
<dbReference type="CDD" id="cd08566">
    <property type="entry name" value="GDPD_AtGDE_like"/>
    <property type="match status" value="1"/>
</dbReference>
<evidence type="ECO:0000313" key="3">
    <source>
        <dbReference type="EMBL" id="CAG5068565.1"/>
    </source>
</evidence>
<dbReference type="Pfam" id="PF03009">
    <property type="entry name" value="GDPD"/>
    <property type="match status" value="1"/>
</dbReference>
<accession>A0ABM8UM32</accession>
<proteinExistence type="predicted"/>
<dbReference type="Proteomes" id="UP000679725">
    <property type="component" value="Unassembled WGS sequence"/>
</dbReference>
<name>A0ABM8UM32_9BACT</name>
<dbReference type="PANTHER" id="PTHR46320">
    <property type="entry name" value="GLYCEROPHOSPHODIESTER PHOSPHODIESTERASE 1"/>
    <property type="match status" value="1"/>
</dbReference>
<dbReference type="PANTHER" id="PTHR46320:SF1">
    <property type="entry name" value="GLYCEROPHOSPHODIESTER PHOSPHODIESTERASE 1"/>
    <property type="match status" value="1"/>
</dbReference>
<sequence length="320" mass="36006">MNLIMKRRSFRTLTAFLSVLIIGLQAAEAQNEINVLKLKSAKDLQAFFKYTGNDVLLIAGHRGGMVNGFPENSIATFENTLKHTPAFFEIDPRLTKDSVMVLMHDATLDRTTTGKGKLSDYTYAQLKDIRLKDAEGNVTDFAIPTLSEVIEWGRGKTILNLDHKDVPLQMTADLIRKHKADNFVMMTVHHPDEALFYLKNNKNSVFSAFIKTKKEFEDYQKAGVPFTQMIAYIGPHVKPDNKELYALLNNAGAMCMISAASSYDKLKTAEERRAAYQAIARDGASIIESDYPIELADAVKDFVKKDTPKQKFFKKAPIKK</sequence>
<comment type="caution">
    <text evidence="3">The sequence shown here is derived from an EMBL/GenBank/DDBJ whole genome shotgun (WGS) entry which is preliminary data.</text>
</comment>
<evidence type="ECO:0000313" key="4">
    <source>
        <dbReference type="Proteomes" id="UP000679725"/>
    </source>
</evidence>
<feature type="domain" description="GP-PDE" evidence="2">
    <location>
        <begin position="56"/>
        <end position="299"/>
    </location>
</feature>
<dbReference type="SUPFAM" id="SSF51695">
    <property type="entry name" value="PLC-like phosphodiesterases"/>
    <property type="match status" value="1"/>
</dbReference>
<dbReference type="RefSeq" id="WP_229254566.1">
    <property type="nucleotide sequence ID" value="NZ_CAJRAU010000002.1"/>
</dbReference>
<evidence type="ECO:0000259" key="2">
    <source>
        <dbReference type="PROSITE" id="PS51704"/>
    </source>
</evidence>